<protein>
    <submittedName>
        <fullName evidence="2">Uncharacterized protein</fullName>
    </submittedName>
</protein>
<reference evidence="3" key="1">
    <citation type="journal article" date="2019" name="Int. J. Syst. Evol. Microbiol.">
        <title>The Global Catalogue of Microorganisms (GCM) 10K type strain sequencing project: providing services to taxonomists for standard genome sequencing and annotation.</title>
        <authorList>
            <consortium name="The Broad Institute Genomics Platform"/>
            <consortium name="The Broad Institute Genome Sequencing Center for Infectious Disease"/>
            <person name="Wu L."/>
            <person name="Ma J."/>
        </authorList>
    </citation>
    <scope>NUCLEOTIDE SEQUENCE [LARGE SCALE GENOMIC DNA]</scope>
    <source>
        <strain evidence="3">JCM 16546</strain>
    </source>
</reference>
<comment type="caution">
    <text evidence="2">The sequence shown here is derived from an EMBL/GenBank/DDBJ whole genome shotgun (WGS) entry which is preliminary data.</text>
</comment>
<evidence type="ECO:0000313" key="3">
    <source>
        <dbReference type="Proteomes" id="UP001410795"/>
    </source>
</evidence>
<proteinExistence type="predicted"/>
<evidence type="ECO:0000313" key="2">
    <source>
        <dbReference type="EMBL" id="GAA3656043.1"/>
    </source>
</evidence>
<feature type="compositionally biased region" description="Low complexity" evidence="1">
    <location>
        <begin position="1"/>
        <end position="12"/>
    </location>
</feature>
<keyword evidence="3" id="KW-1185">Reference proteome</keyword>
<name>A0ABP7BDF3_9MICO</name>
<accession>A0ABP7BDF3</accession>
<feature type="region of interest" description="Disordered" evidence="1">
    <location>
        <begin position="1"/>
        <end position="21"/>
    </location>
</feature>
<dbReference type="Proteomes" id="UP001410795">
    <property type="component" value="Unassembled WGS sequence"/>
</dbReference>
<gene>
    <name evidence="2" type="ORF">GCM10022202_15350</name>
</gene>
<dbReference type="EMBL" id="BAAAYV010000006">
    <property type="protein sequence ID" value="GAA3656043.1"/>
    <property type="molecule type" value="Genomic_DNA"/>
</dbReference>
<evidence type="ECO:0000256" key="1">
    <source>
        <dbReference type="SAM" id="MobiDB-lite"/>
    </source>
</evidence>
<sequence length="51" mass="4930">MPPEMAATTAAMNVPEASAAKTTRPGVSAADAEAIVRAAALATSSAATATR</sequence>
<organism evidence="2 3">
    <name type="scientific">Microbacterium marinilacus</name>
    <dbReference type="NCBI Taxonomy" id="415209"/>
    <lineage>
        <taxon>Bacteria</taxon>
        <taxon>Bacillati</taxon>
        <taxon>Actinomycetota</taxon>
        <taxon>Actinomycetes</taxon>
        <taxon>Micrococcales</taxon>
        <taxon>Microbacteriaceae</taxon>
        <taxon>Microbacterium</taxon>
    </lineage>
</organism>